<dbReference type="EMBL" id="BNJK01000001">
    <property type="protein sequence ID" value="GHO91510.1"/>
    <property type="molecule type" value="Genomic_DNA"/>
</dbReference>
<comment type="caution">
    <text evidence="4">The sequence shown here is derived from an EMBL/GenBank/DDBJ whole genome shotgun (WGS) entry which is preliminary data.</text>
</comment>
<feature type="region of interest" description="Disordered" evidence="2">
    <location>
        <begin position="198"/>
        <end position="265"/>
    </location>
</feature>
<dbReference type="InterPro" id="IPR002104">
    <property type="entry name" value="Integrase_catalytic"/>
</dbReference>
<evidence type="ECO:0000256" key="2">
    <source>
        <dbReference type="SAM" id="MobiDB-lite"/>
    </source>
</evidence>
<name>A0A8J3N0S2_9CHLR</name>
<evidence type="ECO:0000313" key="5">
    <source>
        <dbReference type="Proteomes" id="UP000597444"/>
    </source>
</evidence>
<evidence type="ECO:0000259" key="3">
    <source>
        <dbReference type="Pfam" id="PF00589"/>
    </source>
</evidence>
<dbReference type="Proteomes" id="UP000597444">
    <property type="component" value="Unassembled WGS sequence"/>
</dbReference>
<proteinExistence type="predicted"/>
<dbReference type="GO" id="GO:0015074">
    <property type="term" value="P:DNA integration"/>
    <property type="evidence" value="ECO:0007669"/>
    <property type="project" value="InterPro"/>
</dbReference>
<feature type="domain" description="Tyr recombinase" evidence="3">
    <location>
        <begin position="21"/>
        <end position="78"/>
    </location>
</feature>
<dbReference type="Gene3D" id="1.10.443.10">
    <property type="entry name" value="Intergrase catalytic core"/>
    <property type="match status" value="1"/>
</dbReference>
<keyword evidence="5" id="KW-1185">Reference proteome</keyword>
<sequence length="265" mass="29584">MNEHVSGRFSLFGIIPLLCRKAGIPKQDSRGNITSHRARATIASMLYNAKEPLSIYELKEYLGHQHLASTQHYIKVDPTKLASRVAKAGYLEQNMATIEVLLDQDVVHSGAAAHGAVWKYYDLGHGYCTNDFWADCKHRMACARCPFYRPKDSLKEQLVEGQANLVRMLEFVKLTEDEKLLVTEGIDLHQTLIEQLADTPTPAGPTPRELTASRQGETKILPLGSIGRATTPTEQSTSPSSQRVKKRHVPRLQNKWELGDAPEGQ</sequence>
<dbReference type="InterPro" id="IPR013762">
    <property type="entry name" value="Integrase-like_cat_sf"/>
</dbReference>
<dbReference type="GO" id="GO:0003677">
    <property type="term" value="F:DNA binding"/>
    <property type="evidence" value="ECO:0007669"/>
    <property type="project" value="InterPro"/>
</dbReference>
<feature type="compositionally biased region" description="Low complexity" evidence="2">
    <location>
        <begin position="230"/>
        <end position="242"/>
    </location>
</feature>
<evidence type="ECO:0000313" key="4">
    <source>
        <dbReference type="EMBL" id="GHO91510.1"/>
    </source>
</evidence>
<dbReference type="AlphaFoldDB" id="A0A8J3N0S2"/>
<reference evidence="4" key="1">
    <citation type="submission" date="2020-10" db="EMBL/GenBank/DDBJ databases">
        <title>Taxonomic study of unclassified bacteria belonging to the class Ktedonobacteria.</title>
        <authorList>
            <person name="Yabe S."/>
            <person name="Wang C.M."/>
            <person name="Zheng Y."/>
            <person name="Sakai Y."/>
            <person name="Cavaletti L."/>
            <person name="Monciardini P."/>
            <person name="Donadio S."/>
        </authorList>
    </citation>
    <scope>NUCLEOTIDE SEQUENCE</scope>
    <source>
        <strain evidence="4">ID150040</strain>
    </source>
</reference>
<dbReference type="InterPro" id="IPR011010">
    <property type="entry name" value="DNA_brk_join_enz"/>
</dbReference>
<dbReference type="GO" id="GO:0006310">
    <property type="term" value="P:DNA recombination"/>
    <property type="evidence" value="ECO:0007669"/>
    <property type="project" value="UniProtKB-KW"/>
</dbReference>
<gene>
    <name evidence="4" type="ORF">KSF_015580</name>
</gene>
<dbReference type="SUPFAM" id="SSF56349">
    <property type="entry name" value="DNA breaking-rejoining enzymes"/>
    <property type="match status" value="1"/>
</dbReference>
<organism evidence="4 5">
    <name type="scientific">Reticulibacter mediterranei</name>
    <dbReference type="NCBI Taxonomy" id="2778369"/>
    <lineage>
        <taxon>Bacteria</taxon>
        <taxon>Bacillati</taxon>
        <taxon>Chloroflexota</taxon>
        <taxon>Ktedonobacteria</taxon>
        <taxon>Ktedonobacterales</taxon>
        <taxon>Reticulibacteraceae</taxon>
        <taxon>Reticulibacter</taxon>
    </lineage>
</organism>
<keyword evidence="1" id="KW-0233">DNA recombination</keyword>
<protein>
    <recommendedName>
        <fullName evidence="3">Tyr recombinase domain-containing protein</fullName>
    </recommendedName>
</protein>
<dbReference type="RefSeq" id="WP_220202404.1">
    <property type="nucleotide sequence ID" value="NZ_BNJK01000001.1"/>
</dbReference>
<evidence type="ECO:0000256" key="1">
    <source>
        <dbReference type="ARBA" id="ARBA00023172"/>
    </source>
</evidence>
<accession>A0A8J3N0S2</accession>
<dbReference type="Pfam" id="PF00589">
    <property type="entry name" value="Phage_integrase"/>
    <property type="match status" value="1"/>
</dbReference>